<keyword evidence="2" id="KW-1185">Reference proteome</keyword>
<name>A0ABT1Y4T1_9FIRM</name>
<protein>
    <submittedName>
        <fullName evidence="1">DUF3189 family protein</fullName>
    </submittedName>
</protein>
<dbReference type="Proteomes" id="UP001524944">
    <property type="component" value="Unassembled WGS sequence"/>
</dbReference>
<dbReference type="Pfam" id="PF11385">
    <property type="entry name" value="DUF3189"/>
    <property type="match status" value="1"/>
</dbReference>
<sequence length="148" mass="16311">MKIIFYSYSGVHSAVLAGAVYLGKFSSQEAVPLLFQDLPFYGHPDRGSKIRYLGDDERGNQVYTLGVGGEPALIARGIEDFLRIALVSSADLKLINTADGLNNWTKWGEKLATKGLQHAGNFLATQGLKRNLPSLIKKVSPKQEDPWY</sequence>
<evidence type="ECO:0000313" key="1">
    <source>
        <dbReference type="EMBL" id="MCR6545878.1"/>
    </source>
</evidence>
<dbReference type="InterPro" id="IPR021525">
    <property type="entry name" value="DUF3189"/>
</dbReference>
<accession>A0ABT1Y4T1</accession>
<dbReference type="RefSeq" id="WP_089611203.1">
    <property type="nucleotide sequence ID" value="NZ_CP022121.1"/>
</dbReference>
<reference evidence="1 2" key="1">
    <citation type="submission" date="2022-08" db="EMBL/GenBank/DDBJ databases">
        <title>Proteogenomics of the novel Dehalobacterium formicoaceticum strain EZ94 highlights a key role of methyltransferases during anaerobic dichloromethane degradation.</title>
        <authorList>
            <person name="Wasmund K."/>
        </authorList>
    </citation>
    <scope>NUCLEOTIDE SEQUENCE [LARGE SCALE GENOMIC DNA]</scope>
    <source>
        <strain evidence="1 2">EZ94</strain>
    </source>
</reference>
<evidence type="ECO:0000313" key="2">
    <source>
        <dbReference type="Proteomes" id="UP001524944"/>
    </source>
</evidence>
<proteinExistence type="predicted"/>
<comment type="caution">
    <text evidence="1">The sequence shown here is derived from an EMBL/GenBank/DDBJ whole genome shotgun (WGS) entry which is preliminary data.</text>
</comment>
<gene>
    <name evidence="1" type="ORF">NVS47_10205</name>
</gene>
<dbReference type="EMBL" id="JANPWE010000004">
    <property type="protein sequence ID" value="MCR6545878.1"/>
    <property type="molecule type" value="Genomic_DNA"/>
</dbReference>
<organism evidence="1 2">
    <name type="scientific">Dehalobacterium formicoaceticum</name>
    <dbReference type="NCBI Taxonomy" id="51515"/>
    <lineage>
        <taxon>Bacteria</taxon>
        <taxon>Bacillati</taxon>
        <taxon>Bacillota</taxon>
        <taxon>Clostridia</taxon>
        <taxon>Eubacteriales</taxon>
        <taxon>Peptococcaceae</taxon>
        <taxon>Dehalobacterium</taxon>
    </lineage>
</organism>